<dbReference type="InterPro" id="IPR050812">
    <property type="entry name" value="Preph/Arog_dehydrog"/>
</dbReference>
<evidence type="ECO:0000256" key="8">
    <source>
        <dbReference type="ARBA" id="ARBA00023141"/>
    </source>
</evidence>
<feature type="domain" description="ACT" evidence="11">
    <location>
        <begin position="301"/>
        <end position="373"/>
    </location>
</feature>
<comment type="similarity">
    <text evidence="2">Belongs to the prephenate/arogenate dehydrogenase family.</text>
</comment>
<accession>A0AAU7V4L4</accession>
<gene>
    <name evidence="12" type="ORF">SAC06_05165</name>
</gene>
<dbReference type="PANTHER" id="PTHR21363">
    <property type="entry name" value="PREPHENATE DEHYDROGENASE"/>
    <property type="match status" value="1"/>
</dbReference>
<dbReference type="GO" id="GO:0008977">
    <property type="term" value="F:prephenate dehydrogenase (NAD+) activity"/>
    <property type="evidence" value="ECO:0007669"/>
    <property type="project" value="UniProtKB-EC"/>
</dbReference>
<dbReference type="InterPro" id="IPR046825">
    <property type="entry name" value="PDH_C"/>
</dbReference>
<dbReference type="AlphaFoldDB" id="A0AAU7V4L4"/>
<evidence type="ECO:0000256" key="2">
    <source>
        <dbReference type="ARBA" id="ARBA00007964"/>
    </source>
</evidence>
<dbReference type="KEGG" id="sapp:SAC06_05165"/>
<proteinExistence type="inferred from homology"/>
<dbReference type="SUPFAM" id="SSF55021">
    <property type="entry name" value="ACT-like"/>
    <property type="match status" value="1"/>
</dbReference>
<dbReference type="InterPro" id="IPR003099">
    <property type="entry name" value="Prephen_DH"/>
</dbReference>
<dbReference type="PROSITE" id="PS51176">
    <property type="entry name" value="PDH_ADH"/>
    <property type="match status" value="1"/>
</dbReference>
<keyword evidence="8" id="KW-0028">Amino-acid biosynthesis</keyword>
<dbReference type="Pfam" id="PF20463">
    <property type="entry name" value="PDH_C"/>
    <property type="match status" value="1"/>
</dbReference>
<dbReference type="Gene3D" id="3.40.50.720">
    <property type="entry name" value="NAD(P)-binding Rossmann-like Domain"/>
    <property type="match status" value="1"/>
</dbReference>
<dbReference type="SUPFAM" id="SSF48179">
    <property type="entry name" value="6-phosphogluconate dehydrogenase C-terminal domain-like"/>
    <property type="match status" value="1"/>
</dbReference>
<evidence type="ECO:0000256" key="9">
    <source>
        <dbReference type="ARBA" id="ARBA00049260"/>
    </source>
</evidence>
<dbReference type="InterPro" id="IPR008927">
    <property type="entry name" value="6-PGluconate_DH-like_C_sf"/>
</dbReference>
<dbReference type="PANTHER" id="PTHR21363:SF0">
    <property type="entry name" value="PREPHENATE DEHYDROGENASE [NADP(+)]"/>
    <property type="match status" value="1"/>
</dbReference>
<name>A0AAU7V4L4_9ACTO</name>
<dbReference type="GO" id="GO:0070403">
    <property type="term" value="F:NAD+ binding"/>
    <property type="evidence" value="ECO:0007669"/>
    <property type="project" value="InterPro"/>
</dbReference>
<organism evidence="12">
    <name type="scientific">Scrofimicrobium appendicitidis</name>
    <dbReference type="NCBI Taxonomy" id="3079930"/>
    <lineage>
        <taxon>Bacteria</taxon>
        <taxon>Bacillati</taxon>
        <taxon>Actinomycetota</taxon>
        <taxon>Actinomycetes</taxon>
        <taxon>Actinomycetales</taxon>
        <taxon>Actinomycetaceae</taxon>
        <taxon>Scrofimicrobium</taxon>
    </lineage>
</organism>
<evidence type="ECO:0000256" key="4">
    <source>
        <dbReference type="ARBA" id="ARBA00016891"/>
    </source>
</evidence>
<dbReference type="InterPro" id="IPR036291">
    <property type="entry name" value="NAD(P)-bd_dom_sf"/>
</dbReference>
<keyword evidence="5" id="KW-0827">Tyrosine biosynthesis</keyword>
<evidence type="ECO:0000259" key="11">
    <source>
        <dbReference type="PROSITE" id="PS51671"/>
    </source>
</evidence>
<protein>
    <recommendedName>
        <fullName evidence="4">Prephenate dehydrogenase</fullName>
        <ecNumber evidence="3">1.3.1.12</ecNumber>
    </recommendedName>
</protein>
<dbReference type="EMBL" id="CP138335">
    <property type="protein sequence ID" value="XBW07048.1"/>
    <property type="molecule type" value="Genomic_DNA"/>
</dbReference>
<evidence type="ECO:0000259" key="10">
    <source>
        <dbReference type="PROSITE" id="PS51176"/>
    </source>
</evidence>
<comment type="catalytic activity">
    <reaction evidence="9">
        <text>prephenate + NAD(+) = 3-(4-hydroxyphenyl)pyruvate + CO2 + NADH</text>
        <dbReference type="Rhea" id="RHEA:13869"/>
        <dbReference type="ChEBI" id="CHEBI:16526"/>
        <dbReference type="ChEBI" id="CHEBI:29934"/>
        <dbReference type="ChEBI" id="CHEBI:36242"/>
        <dbReference type="ChEBI" id="CHEBI:57540"/>
        <dbReference type="ChEBI" id="CHEBI:57945"/>
        <dbReference type="EC" id="1.3.1.12"/>
    </reaction>
</comment>
<comment type="pathway">
    <text evidence="1">Amino-acid biosynthesis; L-tyrosine biosynthesis; (4-hydroxyphenyl)pyruvate from prephenate (NAD(+) route): step 1/1.</text>
</comment>
<sequence length="373" mass="38859">MSSLLATTGPVLVWGTGLIGTSIALALRGGGVTVYLRDISPTSLALAADMGAGVPVDEVEEPTPALVVVAAPPDVAAGCVIEALREYPRAVVTDVASVKKNVEDAVEAAALDSDLSRYVGSHPMAGRERSGAGYAVQDLFYGQPWVIVPTARSAPESVLAVRNLAVDLGAVPLEMTPAAHDEAVAYVSHVPQLISSLLAGRLLAAPGEALALAGQGLRDTTRIASSDPRLWTAIIAGNAGPIARILDDLGDDLQLLVERLRRFDEGNPGAVGIISEVMTAGNRGQSRIPGKHGGAQRRWAEIEVMVPDQPGALAQLFGDFGTAEINIEDLTLEHASGRRFGIATIMVDPANLLQAVDELEARGWRILSSGGVE</sequence>
<evidence type="ECO:0000256" key="1">
    <source>
        <dbReference type="ARBA" id="ARBA00005067"/>
    </source>
</evidence>
<dbReference type="Gene3D" id="3.30.2130.10">
    <property type="entry name" value="VC0802-like"/>
    <property type="match status" value="1"/>
</dbReference>
<feature type="domain" description="Prephenate/arogenate dehydrogenase" evidence="10">
    <location>
        <begin position="9"/>
        <end position="288"/>
    </location>
</feature>
<reference evidence="12" key="1">
    <citation type="submission" date="2023-11" db="EMBL/GenBank/DDBJ databases">
        <title>Scrofimicrobium hongkongense sp. nov., isolated from a patient with peritonitis.</title>
        <authorList>
            <person name="Lao H.Y."/>
            <person name="Wong A.Y.P."/>
            <person name="Ng T.L."/>
            <person name="Wong R.Y.L."/>
            <person name="Yau M.C.Y."/>
            <person name="Lam J.Y.W."/>
            <person name="Siu G.K.H."/>
        </authorList>
    </citation>
    <scope>NUCLEOTIDE SEQUENCE</scope>
    <source>
        <strain evidence="12">R131</strain>
    </source>
</reference>
<keyword evidence="6 12" id="KW-0560">Oxidoreductase</keyword>
<dbReference type="InterPro" id="IPR045865">
    <property type="entry name" value="ACT-like_dom_sf"/>
</dbReference>
<evidence type="ECO:0000256" key="7">
    <source>
        <dbReference type="ARBA" id="ARBA00023027"/>
    </source>
</evidence>
<keyword evidence="8" id="KW-0057">Aromatic amino acid biosynthesis</keyword>
<dbReference type="GO" id="GO:0004665">
    <property type="term" value="F:prephenate dehydrogenase (NADP+) activity"/>
    <property type="evidence" value="ECO:0007669"/>
    <property type="project" value="InterPro"/>
</dbReference>
<dbReference type="Pfam" id="PF01842">
    <property type="entry name" value="ACT"/>
    <property type="match status" value="1"/>
</dbReference>
<dbReference type="RefSeq" id="WP_350257242.1">
    <property type="nucleotide sequence ID" value="NZ_CP138335.1"/>
</dbReference>
<dbReference type="NCBIfam" id="NF005111">
    <property type="entry name" value="PRK06545.2-3"/>
    <property type="match status" value="1"/>
</dbReference>
<dbReference type="GO" id="GO:0006571">
    <property type="term" value="P:tyrosine biosynthetic process"/>
    <property type="evidence" value="ECO:0007669"/>
    <property type="project" value="UniProtKB-KW"/>
</dbReference>
<evidence type="ECO:0000256" key="5">
    <source>
        <dbReference type="ARBA" id="ARBA00022498"/>
    </source>
</evidence>
<dbReference type="Gene3D" id="1.10.3660.10">
    <property type="entry name" value="6-phosphogluconate dehydrogenase C-terminal like domain"/>
    <property type="match status" value="1"/>
</dbReference>
<dbReference type="PROSITE" id="PS51671">
    <property type="entry name" value="ACT"/>
    <property type="match status" value="1"/>
</dbReference>
<dbReference type="EC" id="1.3.1.12" evidence="3"/>
<dbReference type="InterPro" id="IPR046826">
    <property type="entry name" value="PDH_N"/>
</dbReference>
<evidence type="ECO:0000256" key="6">
    <source>
        <dbReference type="ARBA" id="ARBA00023002"/>
    </source>
</evidence>
<dbReference type="InterPro" id="IPR002912">
    <property type="entry name" value="ACT_dom"/>
</dbReference>
<evidence type="ECO:0000313" key="12">
    <source>
        <dbReference type="EMBL" id="XBW07048.1"/>
    </source>
</evidence>
<dbReference type="CDD" id="cd02116">
    <property type="entry name" value="ACT"/>
    <property type="match status" value="1"/>
</dbReference>
<evidence type="ECO:0000256" key="3">
    <source>
        <dbReference type="ARBA" id="ARBA00012068"/>
    </source>
</evidence>
<dbReference type="Pfam" id="PF02153">
    <property type="entry name" value="PDH_N"/>
    <property type="match status" value="1"/>
</dbReference>
<dbReference type="SUPFAM" id="SSF51735">
    <property type="entry name" value="NAD(P)-binding Rossmann-fold domains"/>
    <property type="match status" value="1"/>
</dbReference>
<dbReference type="NCBIfam" id="NF005112">
    <property type="entry name" value="PRK06545.2-4"/>
    <property type="match status" value="1"/>
</dbReference>
<keyword evidence="7" id="KW-0520">NAD</keyword>